<dbReference type="VEuPathDB" id="FungiDB:TERG_07726"/>
<gene>
    <name evidence="1" type="ORF">A7C99_1156</name>
</gene>
<dbReference type="AlphaFoldDB" id="A0A178F5Q2"/>
<dbReference type="EMBL" id="LHPM01000010">
    <property type="protein sequence ID" value="OAL67296.1"/>
    <property type="molecule type" value="Genomic_DNA"/>
</dbReference>
<name>A0A178F5Q2_TRIRU</name>
<protein>
    <submittedName>
        <fullName evidence="1">Uncharacterized protein</fullName>
    </submittedName>
</protein>
<proteinExistence type="predicted"/>
<evidence type="ECO:0000313" key="1">
    <source>
        <dbReference type="EMBL" id="OAL67296.1"/>
    </source>
</evidence>
<comment type="caution">
    <text evidence="1">The sequence shown here is derived from an EMBL/GenBank/DDBJ whole genome shotgun (WGS) entry which is preliminary data.</text>
</comment>
<accession>A0A178F5Q2</accession>
<evidence type="ECO:0000313" key="2">
    <source>
        <dbReference type="Proteomes" id="UP000243015"/>
    </source>
</evidence>
<reference evidence="1 2" key="1">
    <citation type="submission" date="2016-05" db="EMBL/GenBank/DDBJ databases">
        <title>Genome sequencing of Trichophyton rubrum CMCC(F)T1i isolated from hair.</title>
        <authorList>
            <person name="Zhan P."/>
            <person name="Tao Y."/>
            <person name="Liu W."/>
        </authorList>
    </citation>
    <scope>NUCLEOTIDE SEQUENCE [LARGE SCALE GENOMIC DNA]</scope>
    <source>
        <strain evidence="2">CMCC(F)T1i</strain>
    </source>
</reference>
<organism evidence="1 2">
    <name type="scientific">Trichophyton rubrum</name>
    <name type="common">Athlete's foot fungus</name>
    <name type="synonym">Epidermophyton rubrum</name>
    <dbReference type="NCBI Taxonomy" id="5551"/>
    <lineage>
        <taxon>Eukaryota</taxon>
        <taxon>Fungi</taxon>
        <taxon>Dikarya</taxon>
        <taxon>Ascomycota</taxon>
        <taxon>Pezizomycotina</taxon>
        <taxon>Eurotiomycetes</taxon>
        <taxon>Eurotiomycetidae</taxon>
        <taxon>Onygenales</taxon>
        <taxon>Arthrodermataceae</taxon>
        <taxon>Trichophyton</taxon>
    </lineage>
</organism>
<dbReference type="Proteomes" id="UP000243015">
    <property type="component" value="Unassembled WGS sequence"/>
</dbReference>
<sequence length="145" mass="16248">MWPYASDIKIRFPERLLWEEFEDSKPYLDPDTEYLPIPEFSASNYLRSWCESYPTPNFDSNRIYSSDYETLLYPPSLSSSGLHGGGYLSDCGSRCLQFGCGRLTQLGSYYCAAPAPCAFMLYELMSSNGGYCLTRNESGGGNGNV</sequence>